<dbReference type="EMBL" id="CP020569">
    <property type="protein sequence ID" value="ARF55797.1"/>
    <property type="molecule type" value="Genomic_DNA"/>
</dbReference>
<evidence type="ECO:0000313" key="4">
    <source>
        <dbReference type="Proteomes" id="UP000192726"/>
    </source>
</evidence>
<feature type="region of interest" description="Disordered" evidence="1">
    <location>
        <begin position="84"/>
        <end position="104"/>
    </location>
</feature>
<dbReference type="AlphaFoldDB" id="A0A1V0TS97"/>
<reference evidence="3 4" key="1">
    <citation type="submission" date="2017-04" db="EMBL/GenBank/DDBJ databases">
        <title>Complete Genome Sequence of Streptomyces gilvosporeus F607, a Capable Producer of Natamycin.</title>
        <authorList>
            <person name="Zong G."/>
            <person name="Zhong C."/>
            <person name="Fu J."/>
            <person name="Qin R."/>
            <person name="Cao G."/>
        </authorList>
    </citation>
    <scope>NUCLEOTIDE SEQUENCE [LARGE SCALE GENOMIC DNA]</scope>
    <source>
        <strain evidence="3 4">F607</strain>
    </source>
</reference>
<accession>A0A1V0TS97</accession>
<name>A0A1V0TS97_9ACTN</name>
<dbReference type="PROSITE" id="PS51318">
    <property type="entry name" value="TAT"/>
    <property type="match status" value="1"/>
</dbReference>
<keyword evidence="4" id="KW-1185">Reference proteome</keyword>
<organism evidence="3 4">
    <name type="scientific">Streptomyces gilvosporeus</name>
    <dbReference type="NCBI Taxonomy" id="553510"/>
    <lineage>
        <taxon>Bacteria</taxon>
        <taxon>Bacillati</taxon>
        <taxon>Actinomycetota</taxon>
        <taxon>Actinomycetes</taxon>
        <taxon>Kitasatosporales</taxon>
        <taxon>Streptomycetaceae</taxon>
        <taxon>Streptomyces</taxon>
    </lineage>
</organism>
<evidence type="ECO:0000256" key="2">
    <source>
        <dbReference type="SAM" id="SignalP"/>
    </source>
</evidence>
<dbReference type="Proteomes" id="UP000192726">
    <property type="component" value="Chromosome"/>
</dbReference>
<dbReference type="OrthoDB" id="4301493at2"/>
<evidence type="ECO:0000313" key="3">
    <source>
        <dbReference type="EMBL" id="ARF55797.1"/>
    </source>
</evidence>
<proteinExistence type="predicted"/>
<gene>
    <name evidence="3" type="ORF">B1H19_17855</name>
</gene>
<feature type="signal peptide" evidence="2">
    <location>
        <begin position="1"/>
        <end position="31"/>
    </location>
</feature>
<dbReference type="RefSeq" id="WP_083105684.1">
    <property type="nucleotide sequence ID" value="NZ_CP020569.1"/>
</dbReference>
<protein>
    <submittedName>
        <fullName evidence="3">Uncharacterized protein</fullName>
    </submittedName>
</protein>
<evidence type="ECO:0000256" key="1">
    <source>
        <dbReference type="SAM" id="MobiDB-lite"/>
    </source>
</evidence>
<dbReference type="InterPro" id="IPR006311">
    <property type="entry name" value="TAT_signal"/>
</dbReference>
<dbReference type="STRING" id="553510.B1H19_17855"/>
<dbReference type="KEGG" id="sgv:B1H19_17855"/>
<keyword evidence="2" id="KW-0732">Signal</keyword>
<sequence length="104" mass="10646">MPAQRRSMLRTAVVATGALAALALPAGAAFASDITVPSASRSEIMLPDDGLAGVAQRIGHLPKGTLIGGASALGVAGVSIAVARRRHDEHGDQADRRRGRTQRA</sequence>
<feature type="compositionally biased region" description="Basic and acidic residues" evidence="1">
    <location>
        <begin position="86"/>
        <end position="96"/>
    </location>
</feature>
<feature type="chain" id="PRO_5012866517" evidence="2">
    <location>
        <begin position="32"/>
        <end position="104"/>
    </location>
</feature>